<accession>A0ABU6XR07</accession>
<name>A0ABU6XR07_9FABA</name>
<evidence type="ECO:0008006" key="3">
    <source>
        <dbReference type="Google" id="ProtNLM"/>
    </source>
</evidence>
<gene>
    <name evidence="1" type="ORF">PIB30_075057</name>
</gene>
<reference evidence="1 2" key="1">
    <citation type="journal article" date="2023" name="Plants (Basel)">
        <title>Bridging the Gap: Combining Genomics and Transcriptomics Approaches to Understand Stylosanthes scabra, an Orphan Legume from the Brazilian Caatinga.</title>
        <authorList>
            <person name="Ferreira-Neto J.R.C."/>
            <person name="da Silva M.D."/>
            <person name="Binneck E."/>
            <person name="de Melo N.F."/>
            <person name="da Silva R.H."/>
            <person name="de Melo A.L.T.M."/>
            <person name="Pandolfi V."/>
            <person name="Bustamante F.O."/>
            <person name="Brasileiro-Vidal A.C."/>
            <person name="Benko-Iseppon A.M."/>
        </authorList>
    </citation>
    <scope>NUCLEOTIDE SEQUENCE [LARGE SCALE GENOMIC DNA]</scope>
    <source>
        <tissue evidence="1">Leaves</tissue>
    </source>
</reference>
<dbReference type="Gene3D" id="3.30.70.330">
    <property type="match status" value="1"/>
</dbReference>
<dbReference type="InterPro" id="IPR012677">
    <property type="entry name" value="Nucleotide-bd_a/b_plait_sf"/>
</dbReference>
<organism evidence="1 2">
    <name type="scientific">Stylosanthes scabra</name>
    <dbReference type="NCBI Taxonomy" id="79078"/>
    <lineage>
        <taxon>Eukaryota</taxon>
        <taxon>Viridiplantae</taxon>
        <taxon>Streptophyta</taxon>
        <taxon>Embryophyta</taxon>
        <taxon>Tracheophyta</taxon>
        <taxon>Spermatophyta</taxon>
        <taxon>Magnoliopsida</taxon>
        <taxon>eudicotyledons</taxon>
        <taxon>Gunneridae</taxon>
        <taxon>Pentapetalae</taxon>
        <taxon>rosids</taxon>
        <taxon>fabids</taxon>
        <taxon>Fabales</taxon>
        <taxon>Fabaceae</taxon>
        <taxon>Papilionoideae</taxon>
        <taxon>50 kb inversion clade</taxon>
        <taxon>dalbergioids sensu lato</taxon>
        <taxon>Dalbergieae</taxon>
        <taxon>Pterocarpus clade</taxon>
        <taxon>Stylosanthes</taxon>
    </lineage>
</organism>
<dbReference type="SUPFAM" id="SSF54928">
    <property type="entry name" value="RNA-binding domain, RBD"/>
    <property type="match status" value="1"/>
</dbReference>
<evidence type="ECO:0000313" key="2">
    <source>
        <dbReference type="Proteomes" id="UP001341840"/>
    </source>
</evidence>
<comment type="caution">
    <text evidence="1">The sequence shown here is derived from an EMBL/GenBank/DDBJ whole genome shotgun (WGS) entry which is preliminary data.</text>
</comment>
<dbReference type="Proteomes" id="UP001341840">
    <property type="component" value="Unassembled WGS sequence"/>
</dbReference>
<evidence type="ECO:0000313" key="1">
    <source>
        <dbReference type="EMBL" id="MED6199340.1"/>
    </source>
</evidence>
<sequence length="297" mass="33902">MDCRGEGRKLPHVAAATLLNKWNSTDTENGMCGEDKGILENEPLRSTEDRKVKEGKAYLFAFVRFTTIDVALKTIAEMDNINLRGNNLSVKEADYKGDYGYHMGDHAELINTTGRVVKKVNGREFDPAQELVINIRCEDTVEENSILVSEEILNEWSFLSYNKNISVCAIVEKDLSIEHDKEGLQQRVRKVLENNMGQRKIKERTMTNKVKGLGNEDVKDGDEALDKKNDNDNVIEVVQVKELDKTKCREECVSNFDYEMGDYEDGQDLMAILKEQNEALDLKRRKAKQKEKACKSR</sequence>
<dbReference type="EMBL" id="JASCZI010212396">
    <property type="protein sequence ID" value="MED6199340.1"/>
    <property type="molecule type" value="Genomic_DNA"/>
</dbReference>
<protein>
    <recommendedName>
        <fullName evidence="3">RRM domain-containing protein</fullName>
    </recommendedName>
</protein>
<keyword evidence="2" id="KW-1185">Reference proteome</keyword>
<dbReference type="InterPro" id="IPR035979">
    <property type="entry name" value="RBD_domain_sf"/>
</dbReference>
<proteinExistence type="predicted"/>